<name>A0A9X2BD69_9SPHI</name>
<reference evidence="2" key="1">
    <citation type="submission" date="2022-04" db="EMBL/GenBank/DDBJ databases">
        <title>Mucilaginibacter sp. RS28 isolated from freshwater.</title>
        <authorList>
            <person name="Ko S.-R."/>
        </authorList>
    </citation>
    <scope>NUCLEOTIDE SEQUENCE</scope>
    <source>
        <strain evidence="2">RS28</strain>
    </source>
</reference>
<evidence type="ECO:0000313" key="3">
    <source>
        <dbReference type="Proteomes" id="UP001139450"/>
    </source>
</evidence>
<dbReference type="EMBL" id="JALJEJ010000004">
    <property type="protein sequence ID" value="MCJ8209958.1"/>
    <property type="molecule type" value="Genomic_DNA"/>
</dbReference>
<dbReference type="RefSeq" id="WP_245129792.1">
    <property type="nucleotide sequence ID" value="NZ_JALJEJ010000004.1"/>
</dbReference>
<comment type="caution">
    <text evidence="2">The sequence shown here is derived from an EMBL/GenBank/DDBJ whole genome shotgun (WGS) entry which is preliminary data.</text>
</comment>
<protein>
    <submittedName>
        <fullName evidence="2">PorT family protein</fullName>
    </submittedName>
</protein>
<dbReference type="Proteomes" id="UP001139450">
    <property type="component" value="Unassembled WGS sequence"/>
</dbReference>
<dbReference type="Pfam" id="PF13568">
    <property type="entry name" value="OMP_b-brl_2"/>
    <property type="match status" value="1"/>
</dbReference>
<gene>
    <name evidence="2" type="ORF">MUY27_09580</name>
</gene>
<accession>A0A9X2BD69</accession>
<feature type="domain" description="Outer membrane protein beta-barrel" evidence="1">
    <location>
        <begin position="17"/>
        <end position="180"/>
    </location>
</feature>
<sequence>MKHILYIFFLLLSIPGFAQKWGYGLKVGGGIANQSVTNKEIIEVNSIRTFNAGGFVKYYLKEDLLLQAGINYSEKGAQVVEDAITTTSRIKYADVPLNLVKRFNFSGLGKIFIGGGAFFARALSGKYKYETPNSVTSDDLEIGNDKYLQRYDYGLNITSGLELDNHLLFDLRYAFGMKNLSTPNLKDTGTSAIKSRLLVLSLGYVLH</sequence>
<evidence type="ECO:0000259" key="1">
    <source>
        <dbReference type="Pfam" id="PF13568"/>
    </source>
</evidence>
<proteinExistence type="predicted"/>
<dbReference type="AlphaFoldDB" id="A0A9X2BD69"/>
<evidence type="ECO:0000313" key="2">
    <source>
        <dbReference type="EMBL" id="MCJ8209958.1"/>
    </source>
</evidence>
<dbReference type="InterPro" id="IPR025665">
    <property type="entry name" value="Beta-barrel_OMP_2"/>
</dbReference>
<keyword evidence="3" id="KW-1185">Reference proteome</keyword>
<organism evidence="2 3">
    <name type="scientific">Mucilaginibacter straminoryzae</name>
    <dbReference type="NCBI Taxonomy" id="2932774"/>
    <lineage>
        <taxon>Bacteria</taxon>
        <taxon>Pseudomonadati</taxon>
        <taxon>Bacteroidota</taxon>
        <taxon>Sphingobacteriia</taxon>
        <taxon>Sphingobacteriales</taxon>
        <taxon>Sphingobacteriaceae</taxon>
        <taxon>Mucilaginibacter</taxon>
    </lineage>
</organism>